<organism evidence="4 5">
    <name type="scientific">Chelonobacter oris</name>
    <dbReference type="NCBI Taxonomy" id="505317"/>
    <lineage>
        <taxon>Bacteria</taxon>
        <taxon>Pseudomonadati</taxon>
        <taxon>Pseudomonadota</taxon>
        <taxon>Gammaproteobacteria</taxon>
        <taxon>Pasteurellales</taxon>
        <taxon>Pasteurellaceae</taxon>
        <taxon>Chelonobacter</taxon>
    </lineage>
</organism>
<evidence type="ECO:0000256" key="3">
    <source>
        <dbReference type="SAM" id="SignalP"/>
    </source>
</evidence>
<comment type="similarity">
    <text evidence="1">Belongs to the MlaA family.</text>
</comment>
<evidence type="ECO:0008006" key="6">
    <source>
        <dbReference type="Google" id="ProtNLM"/>
    </source>
</evidence>
<dbReference type="AlphaFoldDB" id="A0A0A3AU06"/>
<dbReference type="GO" id="GO:0016020">
    <property type="term" value="C:membrane"/>
    <property type="evidence" value="ECO:0007669"/>
    <property type="project" value="InterPro"/>
</dbReference>
<gene>
    <name evidence="4" type="ORF">OA57_06825</name>
</gene>
<feature type="chain" id="PRO_5001997807" description="ABC transporter" evidence="3">
    <location>
        <begin position="29"/>
        <end position="254"/>
    </location>
</feature>
<dbReference type="Proteomes" id="UP000030380">
    <property type="component" value="Unassembled WGS sequence"/>
</dbReference>
<evidence type="ECO:0000256" key="2">
    <source>
        <dbReference type="ARBA" id="ARBA00022729"/>
    </source>
</evidence>
<reference evidence="4 5" key="1">
    <citation type="submission" date="2014-11" db="EMBL/GenBank/DDBJ databases">
        <title>Draft genome sequence of Chelonobacter oris 1662T, associated with respiratory disease in Hermann's Tortoises.</title>
        <authorList>
            <person name="Kudirkiene E."/>
            <person name="Hansen M.J."/>
            <person name="Bojesen A.M."/>
        </authorList>
    </citation>
    <scope>NUCLEOTIDE SEQUENCE [LARGE SCALE GENOMIC DNA]</scope>
    <source>
        <strain evidence="4 5">1662</strain>
    </source>
</reference>
<feature type="signal peptide" evidence="3">
    <location>
        <begin position="1"/>
        <end position="28"/>
    </location>
</feature>
<dbReference type="PRINTS" id="PR01805">
    <property type="entry name" value="VACJLIPOPROT"/>
</dbReference>
<keyword evidence="2 3" id="KW-0732">Signal</keyword>
<dbReference type="PROSITE" id="PS51257">
    <property type="entry name" value="PROKAR_LIPOPROTEIN"/>
    <property type="match status" value="1"/>
</dbReference>
<proteinExistence type="inferred from homology"/>
<dbReference type="EMBL" id="JSUM01000010">
    <property type="protein sequence ID" value="KGQ70550.1"/>
    <property type="molecule type" value="Genomic_DNA"/>
</dbReference>
<evidence type="ECO:0000313" key="5">
    <source>
        <dbReference type="Proteomes" id="UP000030380"/>
    </source>
</evidence>
<dbReference type="PANTHER" id="PTHR30035">
    <property type="entry name" value="LIPOPROTEIN VACJ-RELATED"/>
    <property type="match status" value="1"/>
</dbReference>
<keyword evidence="5" id="KW-1185">Reference proteome</keyword>
<evidence type="ECO:0000313" key="4">
    <source>
        <dbReference type="EMBL" id="KGQ70550.1"/>
    </source>
</evidence>
<sequence length="254" mass="28040">MKKSISATTRLGKLWLPLMLVTAISACSSIDETTGQRQDPLEGFNRTMWDFNYNVADPYLLKPVATGWKEYVPQPAKTALVNAANNLDEPASFVNRLLEGEFNKAMVHFNRFWINSVFGLGGLMDIASASEGLRTDGSRSFGDMLGSYGVGTGAYVMLPLYGPATPRQDLGGLVDHTYPMLSLLGPWTLLKSGIQAVDKRADLLGQDAILEQSQDSYLTVREAYFQNLEFRVNDGKQSGNIQEQLSEDDLKDID</sequence>
<dbReference type="GO" id="GO:0120010">
    <property type="term" value="P:intermembrane phospholipid transfer"/>
    <property type="evidence" value="ECO:0007669"/>
    <property type="project" value="TreeGrafter"/>
</dbReference>
<dbReference type="PANTHER" id="PTHR30035:SF3">
    <property type="entry name" value="INTERMEMBRANE PHOSPHOLIPID TRANSPORT SYSTEM LIPOPROTEIN MLAA"/>
    <property type="match status" value="1"/>
</dbReference>
<dbReference type="Pfam" id="PF04333">
    <property type="entry name" value="MlaA"/>
    <property type="match status" value="1"/>
</dbReference>
<dbReference type="OrthoDB" id="9785326at2"/>
<dbReference type="STRING" id="505317.OA57_06825"/>
<name>A0A0A3AU06_9PAST</name>
<dbReference type="InterPro" id="IPR007428">
    <property type="entry name" value="MlaA"/>
</dbReference>
<accession>A0A0A3AU06</accession>
<evidence type="ECO:0000256" key="1">
    <source>
        <dbReference type="ARBA" id="ARBA00010634"/>
    </source>
</evidence>
<protein>
    <recommendedName>
        <fullName evidence="6">ABC transporter</fullName>
    </recommendedName>
</protein>
<comment type="caution">
    <text evidence="4">The sequence shown here is derived from an EMBL/GenBank/DDBJ whole genome shotgun (WGS) entry which is preliminary data.</text>
</comment>